<name>A0ABN9BCF6_9NEOB</name>
<feature type="non-terminal residue" evidence="1">
    <location>
        <position position="41"/>
    </location>
</feature>
<dbReference type="Proteomes" id="UP001162483">
    <property type="component" value="Unassembled WGS sequence"/>
</dbReference>
<sequence length="41" mass="4864">MTEQAQRIVRRNCQLEGVSIPRHFRQFHAPNFVGTVWGWPL</sequence>
<organism evidence="1 2">
    <name type="scientific">Staurois parvus</name>
    <dbReference type="NCBI Taxonomy" id="386267"/>
    <lineage>
        <taxon>Eukaryota</taxon>
        <taxon>Metazoa</taxon>
        <taxon>Chordata</taxon>
        <taxon>Craniata</taxon>
        <taxon>Vertebrata</taxon>
        <taxon>Euteleostomi</taxon>
        <taxon>Amphibia</taxon>
        <taxon>Batrachia</taxon>
        <taxon>Anura</taxon>
        <taxon>Neobatrachia</taxon>
        <taxon>Ranoidea</taxon>
        <taxon>Ranidae</taxon>
        <taxon>Staurois</taxon>
    </lineage>
</organism>
<dbReference type="EMBL" id="CATNWA010003404">
    <property type="protein sequence ID" value="CAI9545270.1"/>
    <property type="molecule type" value="Genomic_DNA"/>
</dbReference>
<accession>A0ABN9BCF6</accession>
<proteinExistence type="predicted"/>
<reference evidence="1" key="1">
    <citation type="submission" date="2023-05" db="EMBL/GenBank/DDBJ databases">
        <authorList>
            <person name="Stuckert A."/>
        </authorList>
    </citation>
    <scope>NUCLEOTIDE SEQUENCE</scope>
</reference>
<keyword evidence="2" id="KW-1185">Reference proteome</keyword>
<evidence type="ECO:0000313" key="2">
    <source>
        <dbReference type="Proteomes" id="UP001162483"/>
    </source>
</evidence>
<protein>
    <submittedName>
        <fullName evidence="1">Uncharacterized protein</fullName>
    </submittedName>
</protein>
<gene>
    <name evidence="1" type="ORF">SPARVUS_LOCUS2633664</name>
</gene>
<evidence type="ECO:0000313" key="1">
    <source>
        <dbReference type="EMBL" id="CAI9545270.1"/>
    </source>
</evidence>
<comment type="caution">
    <text evidence="1">The sequence shown here is derived from an EMBL/GenBank/DDBJ whole genome shotgun (WGS) entry which is preliminary data.</text>
</comment>